<name>A0AAD8YEK1_9STRA</name>
<dbReference type="InterPro" id="IPR005828">
    <property type="entry name" value="MFS_sugar_transport-like"/>
</dbReference>
<dbReference type="InterPro" id="IPR005829">
    <property type="entry name" value="Sugar_transporter_CS"/>
</dbReference>
<evidence type="ECO:0000256" key="2">
    <source>
        <dbReference type="ARBA" id="ARBA00022448"/>
    </source>
</evidence>
<feature type="transmembrane region" description="Helical" evidence="6">
    <location>
        <begin position="140"/>
        <end position="161"/>
    </location>
</feature>
<proteinExistence type="predicted"/>
<dbReference type="PROSITE" id="PS00217">
    <property type="entry name" value="SUGAR_TRANSPORT_2"/>
    <property type="match status" value="1"/>
</dbReference>
<keyword evidence="4 6" id="KW-1133">Transmembrane helix</keyword>
<accession>A0AAD8YEK1</accession>
<dbReference type="PANTHER" id="PTHR23511">
    <property type="entry name" value="SYNAPTIC VESICLE GLYCOPROTEIN 2"/>
    <property type="match status" value="1"/>
</dbReference>
<reference evidence="8" key="1">
    <citation type="submission" date="2023-06" db="EMBL/GenBank/DDBJ databases">
        <title>Survivors Of The Sea: Transcriptome response of Skeletonema marinoi to long-term dormancy.</title>
        <authorList>
            <person name="Pinder M.I.M."/>
            <person name="Kourtchenko O."/>
            <person name="Robertson E.K."/>
            <person name="Larsson T."/>
            <person name="Maumus F."/>
            <person name="Osuna-Cruz C.M."/>
            <person name="Vancaester E."/>
            <person name="Stenow R."/>
            <person name="Vandepoele K."/>
            <person name="Ploug H."/>
            <person name="Bruchert V."/>
            <person name="Godhe A."/>
            <person name="Topel M."/>
        </authorList>
    </citation>
    <scope>NUCLEOTIDE SEQUENCE</scope>
    <source>
        <strain evidence="8">R05AC</strain>
    </source>
</reference>
<dbReference type="GO" id="GO:0016020">
    <property type="term" value="C:membrane"/>
    <property type="evidence" value="ECO:0007669"/>
    <property type="project" value="UniProtKB-SubCell"/>
</dbReference>
<gene>
    <name evidence="8" type="ORF">QTG54_004184</name>
</gene>
<comment type="caution">
    <text evidence="8">The sequence shown here is derived from an EMBL/GenBank/DDBJ whole genome shotgun (WGS) entry which is preliminary data.</text>
</comment>
<evidence type="ECO:0000256" key="1">
    <source>
        <dbReference type="ARBA" id="ARBA00004141"/>
    </source>
</evidence>
<dbReference type="GO" id="GO:0022857">
    <property type="term" value="F:transmembrane transporter activity"/>
    <property type="evidence" value="ECO:0007669"/>
    <property type="project" value="InterPro"/>
</dbReference>
<evidence type="ECO:0000256" key="4">
    <source>
        <dbReference type="ARBA" id="ARBA00022989"/>
    </source>
</evidence>
<evidence type="ECO:0000256" key="3">
    <source>
        <dbReference type="ARBA" id="ARBA00022692"/>
    </source>
</evidence>
<dbReference type="Pfam" id="PF00083">
    <property type="entry name" value="Sugar_tr"/>
    <property type="match status" value="2"/>
</dbReference>
<organism evidence="8 9">
    <name type="scientific">Skeletonema marinoi</name>
    <dbReference type="NCBI Taxonomy" id="267567"/>
    <lineage>
        <taxon>Eukaryota</taxon>
        <taxon>Sar</taxon>
        <taxon>Stramenopiles</taxon>
        <taxon>Ochrophyta</taxon>
        <taxon>Bacillariophyta</taxon>
        <taxon>Coscinodiscophyceae</taxon>
        <taxon>Thalassiosirophycidae</taxon>
        <taxon>Thalassiosirales</taxon>
        <taxon>Skeletonemataceae</taxon>
        <taxon>Skeletonema</taxon>
        <taxon>Skeletonema marinoi-dohrnii complex</taxon>
    </lineage>
</organism>
<keyword evidence="5 6" id="KW-0472">Membrane</keyword>
<dbReference type="PROSITE" id="PS00216">
    <property type="entry name" value="SUGAR_TRANSPORT_1"/>
    <property type="match status" value="2"/>
</dbReference>
<feature type="transmembrane region" description="Helical" evidence="6">
    <location>
        <begin position="113"/>
        <end position="134"/>
    </location>
</feature>
<evidence type="ECO:0000256" key="5">
    <source>
        <dbReference type="ARBA" id="ARBA00023136"/>
    </source>
</evidence>
<dbReference type="PANTHER" id="PTHR23511:SF34">
    <property type="entry name" value="SYNAPTIC VESICLE GLYCOPROTEIN 2"/>
    <property type="match status" value="1"/>
</dbReference>
<feature type="transmembrane region" description="Helical" evidence="6">
    <location>
        <begin position="83"/>
        <end position="104"/>
    </location>
</feature>
<feature type="transmembrane region" description="Helical" evidence="6">
    <location>
        <begin position="349"/>
        <end position="369"/>
    </location>
</feature>
<dbReference type="InterPro" id="IPR020846">
    <property type="entry name" value="MFS_dom"/>
</dbReference>
<keyword evidence="3 6" id="KW-0812">Transmembrane</keyword>
<feature type="transmembrane region" description="Helical" evidence="6">
    <location>
        <begin position="173"/>
        <end position="194"/>
    </location>
</feature>
<feature type="transmembrane region" description="Helical" evidence="6">
    <location>
        <begin position="206"/>
        <end position="227"/>
    </location>
</feature>
<dbReference type="PROSITE" id="PS50850">
    <property type="entry name" value="MFS"/>
    <property type="match status" value="1"/>
</dbReference>
<evidence type="ECO:0000259" key="7">
    <source>
        <dbReference type="PROSITE" id="PS50850"/>
    </source>
</evidence>
<dbReference type="AlphaFoldDB" id="A0AAD8YEK1"/>
<dbReference type="Gene3D" id="1.20.1250.20">
    <property type="entry name" value="MFS general substrate transporter like domains"/>
    <property type="match status" value="2"/>
</dbReference>
<protein>
    <submittedName>
        <fullName evidence="8">MFS transporter</fullName>
    </submittedName>
</protein>
<evidence type="ECO:0000313" key="9">
    <source>
        <dbReference type="Proteomes" id="UP001224775"/>
    </source>
</evidence>
<evidence type="ECO:0000256" key="6">
    <source>
        <dbReference type="SAM" id="Phobius"/>
    </source>
</evidence>
<keyword evidence="2" id="KW-0813">Transport</keyword>
<sequence>MVNYRSIDDFLSELYVYKHRAYYGSRKRRLLRSCCEIPLPLLALCIANSSDATEVLMLSYLLADSRFREDMFSEDSSSSMEGAEYLASSIFVGMLIGGTVLGFLSDRIGRRPALLLGLLTNSVAGMCSSLPIFAPSFVSLTMWRFVAGVGIGATVPPLFTLASEWSSKEVRGVFVTAVASFWMVGSIFVSSLAWCLFQLDPMHELPIWRVFAATCALPSLLGAWMVYNYVPESPRFYLAAEKCDYELAAKSCNQMAMLLNVHLDHEKESTLLGAAFDHRALENVYFNSFLFALSSLPGNIVSMVYSDRYGRKKMLIGSLIGAASGLVVFATTVYAGSRQENDGQSNTSMQTFVIVLCACAFQAFGTISWNTIDIITAEMFPTNVRSAGMGVCTATGRLGGILSQCINAKLIVDDRDMTMEELRDDAIEDSTDCCCSRKRKDHLSDEETDMPQLQLQSSRSLEYQSFQQEVESNQPFLL</sequence>
<feature type="domain" description="Major facilitator superfamily (MFS) profile" evidence="7">
    <location>
        <begin position="40"/>
        <end position="478"/>
    </location>
</feature>
<keyword evidence="9" id="KW-1185">Reference proteome</keyword>
<feature type="transmembrane region" description="Helical" evidence="6">
    <location>
        <begin position="315"/>
        <end position="337"/>
    </location>
</feature>
<comment type="subcellular location">
    <subcellularLocation>
        <location evidence="1">Membrane</location>
        <topology evidence="1">Multi-pass membrane protein</topology>
    </subcellularLocation>
</comment>
<dbReference type="InterPro" id="IPR036259">
    <property type="entry name" value="MFS_trans_sf"/>
</dbReference>
<evidence type="ECO:0000313" key="8">
    <source>
        <dbReference type="EMBL" id="KAK1744893.1"/>
    </source>
</evidence>
<dbReference type="EMBL" id="JATAAI010000006">
    <property type="protein sequence ID" value="KAK1744893.1"/>
    <property type="molecule type" value="Genomic_DNA"/>
</dbReference>
<dbReference type="CDD" id="cd17316">
    <property type="entry name" value="MFS_SV2_like"/>
    <property type="match status" value="1"/>
</dbReference>
<dbReference type="SUPFAM" id="SSF103473">
    <property type="entry name" value="MFS general substrate transporter"/>
    <property type="match status" value="1"/>
</dbReference>
<dbReference type="Proteomes" id="UP001224775">
    <property type="component" value="Unassembled WGS sequence"/>
</dbReference>